<sequence length="469" mass="45828">MNPARALRALGTGTRLIVGAAVAVALVVAVVLAIPAPIPTMQRDAVALVQTPTPSDTVAVCPGPLLAAGRVIGQAGQLSVAGGAQVTRGGVEPRSESLRSSATGEDVADTLLRAAPVEGRAAEFAAAQSTATAADDLSGFAASACTSPRFDSWLAAGATSTGAADLVSIANPGDVTATVDITVFGQSGPVVPPGGEGVVVAARTQVTVPLAGLALGELAPVLRIQAIGAPVVVSLQSSRTVTLEPVGLDVSGPAAPPAPSQTIPGVVTTTASDPAVAGSVTARVRLLSASEATTATVTVFAEGSDTPAIAPAPAQLQAGIPIELELPGLAAGAYTVRVDASAPVVASAWTTSALGGQRDFSWLPAPEQIDGATLVAVAEAPDGVPVRIHIATLQTAADVTLTPVVGGDPQTLALGPGDAGALSVPAGTTWRIETTAPIVAAVSYAATTALAGYGVQPAPSAASAVRVVP</sequence>
<gene>
    <name evidence="1" type="ORF">RYJ27_08725</name>
</gene>
<reference evidence="1 2" key="1">
    <citation type="submission" date="2023-10" db="EMBL/GenBank/DDBJ databases">
        <title>Y20.</title>
        <authorList>
            <person name="Zhang G."/>
            <person name="Ding Y."/>
        </authorList>
    </citation>
    <scope>NUCLEOTIDE SEQUENCE [LARGE SCALE GENOMIC DNA]</scope>
    <source>
        <strain evidence="1 2">Y20</strain>
    </source>
</reference>
<keyword evidence="2" id="KW-1185">Reference proteome</keyword>
<dbReference type="RefSeq" id="WP_330169934.1">
    <property type="nucleotide sequence ID" value="NZ_CP137080.1"/>
</dbReference>
<dbReference type="Proteomes" id="UP001329313">
    <property type="component" value="Chromosome"/>
</dbReference>
<dbReference type="Pfam" id="PF18986">
    <property type="entry name" value="DUF5719"/>
    <property type="match status" value="1"/>
</dbReference>
<protein>
    <submittedName>
        <fullName evidence="1">DUF5719 family protein</fullName>
    </submittedName>
</protein>
<proteinExistence type="predicted"/>
<organism evidence="1 2">
    <name type="scientific">Microbacterium limosum</name>
    <dbReference type="NCBI Taxonomy" id="3079935"/>
    <lineage>
        <taxon>Bacteria</taxon>
        <taxon>Bacillati</taxon>
        <taxon>Actinomycetota</taxon>
        <taxon>Actinomycetes</taxon>
        <taxon>Micrococcales</taxon>
        <taxon>Microbacteriaceae</taxon>
        <taxon>Microbacterium</taxon>
    </lineage>
</organism>
<name>A0AAU0ME32_9MICO</name>
<accession>A0AAU0ME32</accession>
<dbReference type="InterPro" id="IPR043777">
    <property type="entry name" value="DUF5719"/>
</dbReference>
<dbReference type="EMBL" id="CP137080">
    <property type="protein sequence ID" value="WOQ68793.1"/>
    <property type="molecule type" value="Genomic_DNA"/>
</dbReference>
<dbReference type="KEGG" id="mliy:RYJ27_08725"/>
<evidence type="ECO:0000313" key="1">
    <source>
        <dbReference type="EMBL" id="WOQ68793.1"/>
    </source>
</evidence>
<dbReference type="AlphaFoldDB" id="A0AAU0ME32"/>
<evidence type="ECO:0000313" key="2">
    <source>
        <dbReference type="Proteomes" id="UP001329313"/>
    </source>
</evidence>